<proteinExistence type="predicted"/>
<protein>
    <recommendedName>
        <fullName evidence="3">Helix-turn-helix protein</fullName>
    </recommendedName>
</protein>
<gene>
    <name evidence="1" type="ORF">B0I27_101244</name>
</gene>
<organism evidence="1 2">
    <name type="scientific">Arcticibacter pallidicorallinus</name>
    <dbReference type="NCBI Taxonomy" id="1259464"/>
    <lineage>
        <taxon>Bacteria</taxon>
        <taxon>Pseudomonadati</taxon>
        <taxon>Bacteroidota</taxon>
        <taxon>Sphingobacteriia</taxon>
        <taxon>Sphingobacteriales</taxon>
        <taxon>Sphingobacteriaceae</taxon>
        <taxon>Arcticibacter</taxon>
    </lineage>
</organism>
<reference evidence="1 2" key="1">
    <citation type="submission" date="2018-03" db="EMBL/GenBank/DDBJ databases">
        <title>Genomic Encyclopedia of Type Strains, Phase III (KMG-III): the genomes of soil and plant-associated and newly described type strains.</title>
        <authorList>
            <person name="Whitman W."/>
        </authorList>
    </citation>
    <scope>NUCLEOTIDE SEQUENCE [LARGE SCALE GENOMIC DNA]</scope>
    <source>
        <strain evidence="1 2">CGMCC 1.9313</strain>
    </source>
</reference>
<comment type="caution">
    <text evidence="1">The sequence shown here is derived from an EMBL/GenBank/DDBJ whole genome shotgun (WGS) entry which is preliminary data.</text>
</comment>
<dbReference type="EMBL" id="PVTH01000001">
    <property type="protein sequence ID" value="PRY55275.1"/>
    <property type="molecule type" value="Genomic_DNA"/>
</dbReference>
<evidence type="ECO:0000313" key="2">
    <source>
        <dbReference type="Proteomes" id="UP000238034"/>
    </source>
</evidence>
<dbReference type="Proteomes" id="UP000238034">
    <property type="component" value="Unassembled WGS sequence"/>
</dbReference>
<keyword evidence="2" id="KW-1185">Reference proteome</keyword>
<evidence type="ECO:0008006" key="3">
    <source>
        <dbReference type="Google" id="ProtNLM"/>
    </source>
</evidence>
<name>A0A2T0UBF7_9SPHI</name>
<sequence>MSRSLFQSVSIMESLVARASDVLAELKEIKALLQQQNEQGLDTRLLTQEETAEKLRVTLQTLYNWKQAGVLLPILIGSRSYYRLSDIIKSGIKANEDEGQTDQH</sequence>
<accession>A0A2T0UBF7</accession>
<evidence type="ECO:0000313" key="1">
    <source>
        <dbReference type="EMBL" id="PRY55275.1"/>
    </source>
</evidence>
<dbReference type="InterPro" id="IPR009061">
    <property type="entry name" value="DNA-bd_dom_put_sf"/>
</dbReference>
<dbReference type="AlphaFoldDB" id="A0A2T0UBF7"/>
<dbReference type="SUPFAM" id="SSF46955">
    <property type="entry name" value="Putative DNA-binding domain"/>
    <property type="match status" value="1"/>
</dbReference>